<evidence type="ECO:0000313" key="4">
    <source>
        <dbReference type="EMBL" id="MFD1019539.1"/>
    </source>
</evidence>
<dbReference type="InterPro" id="IPR016181">
    <property type="entry name" value="Acyl_CoA_acyltransferase"/>
</dbReference>
<proteinExistence type="predicted"/>
<dbReference type="PROSITE" id="PS51186">
    <property type="entry name" value="GNAT"/>
    <property type="match status" value="1"/>
</dbReference>
<gene>
    <name evidence="4" type="ORF">ACFQ2J_10185</name>
</gene>
<evidence type="ECO:0000256" key="2">
    <source>
        <dbReference type="ARBA" id="ARBA00023315"/>
    </source>
</evidence>
<sequence>MPKNLTIKSIQSADITANMLDHFERKQETRNVHVQTNGNLINKEDAFEDDWTNEDKRNIVAHFDTVLNDGGAVIVAEQSGMVVGFAVIEGNLFGSRDTYLELSFIHVTRQMRGKGIGEMLMEKVRDEAKRLGASKLYIGAHPNVATQSFYRKIGCVLAEEVNQEIYDREPRDIQLELLL</sequence>
<dbReference type="Gene3D" id="3.40.630.30">
    <property type="match status" value="1"/>
</dbReference>
<keyword evidence="5" id="KW-1185">Reference proteome</keyword>
<accession>A0ABW3L4N7</accession>
<dbReference type="Pfam" id="PF00583">
    <property type="entry name" value="Acetyltransf_1"/>
    <property type="match status" value="1"/>
</dbReference>
<keyword evidence="2 4" id="KW-0012">Acyltransferase</keyword>
<name>A0ABW3L4N7_9BACI</name>
<dbReference type="PANTHER" id="PTHR43877">
    <property type="entry name" value="AMINOALKYLPHOSPHONATE N-ACETYLTRANSFERASE-RELATED-RELATED"/>
    <property type="match status" value="1"/>
</dbReference>
<reference evidence="5" key="1">
    <citation type="journal article" date="2019" name="Int. J. Syst. Evol. Microbiol.">
        <title>The Global Catalogue of Microorganisms (GCM) 10K type strain sequencing project: providing services to taxonomists for standard genome sequencing and annotation.</title>
        <authorList>
            <consortium name="The Broad Institute Genomics Platform"/>
            <consortium name="The Broad Institute Genome Sequencing Center for Infectious Disease"/>
            <person name="Wu L."/>
            <person name="Ma J."/>
        </authorList>
    </citation>
    <scope>NUCLEOTIDE SEQUENCE [LARGE SCALE GENOMIC DNA]</scope>
    <source>
        <strain evidence="5">CCUG 56607</strain>
    </source>
</reference>
<dbReference type="SUPFAM" id="SSF55729">
    <property type="entry name" value="Acyl-CoA N-acyltransferases (Nat)"/>
    <property type="match status" value="1"/>
</dbReference>
<evidence type="ECO:0000259" key="3">
    <source>
        <dbReference type="PROSITE" id="PS51186"/>
    </source>
</evidence>
<dbReference type="Proteomes" id="UP001596990">
    <property type="component" value="Unassembled WGS sequence"/>
</dbReference>
<dbReference type="EMBL" id="JBHTKL010000005">
    <property type="protein sequence ID" value="MFD1019539.1"/>
    <property type="molecule type" value="Genomic_DNA"/>
</dbReference>
<protein>
    <submittedName>
        <fullName evidence="4">GNAT family N-acetyltransferase</fullName>
        <ecNumber evidence="4">2.3.-.-</ecNumber>
    </submittedName>
</protein>
<keyword evidence="1 4" id="KW-0808">Transferase</keyword>
<dbReference type="GO" id="GO:0016746">
    <property type="term" value="F:acyltransferase activity"/>
    <property type="evidence" value="ECO:0007669"/>
    <property type="project" value="UniProtKB-KW"/>
</dbReference>
<dbReference type="RefSeq" id="WP_386059593.1">
    <property type="nucleotide sequence ID" value="NZ_JBHTKL010000005.1"/>
</dbReference>
<dbReference type="EC" id="2.3.-.-" evidence="4"/>
<dbReference type="InterPro" id="IPR050832">
    <property type="entry name" value="Bact_Acetyltransf"/>
</dbReference>
<organism evidence="4 5">
    <name type="scientific">Thalassobacillus hwangdonensis</name>
    <dbReference type="NCBI Taxonomy" id="546108"/>
    <lineage>
        <taxon>Bacteria</taxon>
        <taxon>Bacillati</taxon>
        <taxon>Bacillota</taxon>
        <taxon>Bacilli</taxon>
        <taxon>Bacillales</taxon>
        <taxon>Bacillaceae</taxon>
        <taxon>Thalassobacillus</taxon>
    </lineage>
</organism>
<evidence type="ECO:0000313" key="5">
    <source>
        <dbReference type="Proteomes" id="UP001596990"/>
    </source>
</evidence>
<dbReference type="CDD" id="cd04301">
    <property type="entry name" value="NAT_SF"/>
    <property type="match status" value="1"/>
</dbReference>
<dbReference type="InterPro" id="IPR000182">
    <property type="entry name" value="GNAT_dom"/>
</dbReference>
<feature type="domain" description="N-acetyltransferase" evidence="3">
    <location>
        <begin position="5"/>
        <end position="179"/>
    </location>
</feature>
<evidence type="ECO:0000256" key="1">
    <source>
        <dbReference type="ARBA" id="ARBA00022679"/>
    </source>
</evidence>
<comment type="caution">
    <text evidence="4">The sequence shown here is derived from an EMBL/GenBank/DDBJ whole genome shotgun (WGS) entry which is preliminary data.</text>
</comment>